<dbReference type="InterPro" id="IPR003594">
    <property type="entry name" value="HATPase_dom"/>
</dbReference>
<dbReference type="Pfam" id="PF13581">
    <property type="entry name" value="HATPase_c_2"/>
    <property type="match status" value="1"/>
</dbReference>
<dbReference type="InterPro" id="IPR001932">
    <property type="entry name" value="PPM-type_phosphatase-like_dom"/>
</dbReference>
<dbReference type="InterPro" id="IPR001789">
    <property type="entry name" value="Sig_transdc_resp-reg_receiver"/>
</dbReference>
<dbReference type="PANTHER" id="PTHR43156:SF2">
    <property type="entry name" value="STAGE II SPORULATION PROTEIN E"/>
    <property type="match status" value="1"/>
</dbReference>
<dbReference type="PROSITE" id="PS50110">
    <property type="entry name" value="RESPONSE_REGULATORY"/>
    <property type="match status" value="1"/>
</dbReference>
<keyword evidence="2" id="KW-0597">Phosphoprotein</keyword>
<dbReference type="InterPro" id="IPR036457">
    <property type="entry name" value="PPM-type-like_dom_sf"/>
</dbReference>
<dbReference type="CDD" id="cd16936">
    <property type="entry name" value="HATPase_RsbW-like"/>
    <property type="match status" value="1"/>
</dbReference>
<dbReference type="SMART" id="SM00448">
    <property type="entry name" value="REC"/>
    <property type="match status" value="1"/>
</dbReference>
<sequence>MKILVVDDTEAVLLLISRFVEALGHTAIVARDGGQAVEVWRAERPDMVLMDMMMPVMSGPEAAIAIKQEAGASWVPVVFVTGIGEENRLAEAIERGGDDYINKPVNFRVLEAKLKAFDRTLELNRKVREQSAKLADYYDRAEEEKRVVRHLMEQMVNAERLYDPLLEYWLTPAESLSGDLIAAARTPGQSLYVLLADGIGHGLTAALNVLPLTQPFYSMTEKGYSISDILTEMNNKVRQVLPVGRFVAVVLIAIDEANGWVDVWNGGMPGVQLIGLDGGSRHVWKSSHLPLGIVPTEAMDVIPERHYFDGPGSVVAYSDGLIEARNPLGEPFGAARLMDALVKAPPAERMAEVKRLLTLHLDGAPHHDDISLIMAHCGLPQRVFPDVLPAGGTPDFAALFEPGEPSWRYSLTLGAHELRHINTVPFMMNFINKVVAPNESQSDVFLILTELFVNALDHGVLGMDSALKREPEGIEFYLNERAKRLAALAHGMLELDLAGLRIDHQDYLRIIVKDSGDGFDWRHWLAQDLAYAGGLSGRGIALVRALCASLQYRGAGNEVHAYYRIKGARPD</sequence>
<dbReference type="SMART" id="SM00331">
    <property type="entry name" value="PP2C_SIG"/>
    <property type="match status" value="1"/>
</dbReference>
<dbReference type="Pfam" id="PF00072">
    <property type="entry name" value="Response_reg"/>
    <property type="match status" value="1"/>
</dbReference>
<dbReference type="PANTHER" id="PTHR43156">
    <property type="entry name" value="STAGE II SPORULATION PROTEIN E-RELATED"/>
    <property type="match status" value="1"/>
</dbReference>
<gene>
    <name evidence="5" type="ORF">GCM10007860_20740</name>
</gene>
<dbReference type="SUPFAM" id="SSF55874">
    <property type="entry name" value="ATPase domain of HSP90 chaperone/DNA topoisomerase II/histidine kinase"/>
    <property type="match status" value="1"/>
</dbReference>
<feature type="domain" description="Response regulatory" evidence="4">
    <location>
        <begin position="2"/>
        <end position="118"/>
    </location>
</feature>
<comment type="caution">
    <text evidence="5">The sequence shown here is derived from an EMBL/GenBank/DDBJ whole genome shotgun (WGS) entry which is preliminary data.</text>
</comment>
<dbReference type="Gene3D" id="3.60.40.10">
    <property type="entry name" value="PPM-type phosphatase domain"/>
    <property type="match status" value="1"/>
</dbReference>
<dbReference type="InterPro" id="IPR011006">
    <property type="entry name" value="CheY-like_superfamily"/>
</dbReference>
<evidence type="ECO:0000256" key="3">
    <source>
        <dbReference type="SAM" id="Coils"/>
    </source>
</evidence>
<dbReference type="RefSeq" id="WP_018748676.1">
    <property type="nucleotide sequence ID" value="NZ_BSOZ01000029.1"/>
</dbReference>
<evidence type="ECO:0000313" key="5">
    <source>
        <dbReference type="EMBL" id="GLS04926.1"/>
    </source>
</evidence>
<keyword evidence="3" id="KW-0175">Coiled coil</keyword>
<evidence type="ECO:0000256" key="1">
    <source>
        <dbReference type="ARBA" id="ARBA00022801"/>
    </source>
</evidence>
<dbReference type="InterPro" id="IPR036890">
    <property type="entry name" value="HATPase_C_sf"/>
</dbReference>
<reference evidence="6" key="1">
    <citation type="journal article" date="2019" name="Int. J. Syst. Evol. Microbiol.">
        <title>The Global Catalogue of Microorganisms (GCM) 10K type strain sequencing project: providing services to taxonomists for standard genome sequencing and annotation.</title>
        <authorList>
            <consortium name="The Broad Institute Genomics Platform"/>
            <consortium name="The Broad Institute Genome Sequencing Center for Infectious Disease"/>
            <person name="Wu L."/>
            <person name="Ma J."/>
        </authorList>
    </citation>
    <scope>NUCLEOTIDE SEQUENCE [LARGE SCALE GENOMIC DNA]</scope>
    <source>
        <strain evidence="6">NBRC 104970</strain>
    </source>
</reference>
<dbReference type="Proteomes" id="UP001156836">
    <property type="component" value="Unassembled WGS sequence"/>
</dbReference>
<feature type="modified residue" description="4-aspartylphosphate" evidence="2">
    <location>
        <position position="51"/>
    </location>
</feature>
<accession>A0ABQ6BT08</accession>
<dbReference type="SUPFAM" id="SSF52172">
    <property type="entry name" value="CheY-like"/>
    <property type="match status" value="1"/>
</dbReference>
<keyword evidence="1" id="KW-0378">Hydrolase</keyword>
<organism evidence="5 6">
    <name type="scientific">Chitiniphilus shinanonensis</name>
    <dbReference type="NCBI Taxonomy" id="553088"/>
    <lineage>
        <taxon>Bacteria</taxon>
        <taxon>Pseudomonadati</taxon>
        <taxon>Pseudomonadota</taxon>
        <taxon>Betaproteobacteria</taxon>
        <taxon>Neisseriales</taxon>
        <taxon>Chitinibacteraceae</taxon>
        <taxon>Chitiniphilus</taxon>
    </lineage>
</organism>
<evidence type="ECO:0000313" key="6">
    <source>
        <dbReference type="Proteomes" id="UP001156836"/>
    </source>
</evidence>
<evidence type="ECO:0000256" key="2">
    <source>
        <dbReference type="PROSITE-ProRule" id="PRU00169"/>
    </source>
</evidence>
<dbReference type="InterPro" id="IPR052016">
    <property type="entry name" value="Bact_Sigma-Reg"/>
</dbReference>
<dbReference type="Pfam" id="PF07228">
    <property type="entry name" value="SpoIIE"/>
    <property type="match status" value="1"/>
</dbReference>
<dbReference type="Gene3D" id="3.40.50.2300">
    <property type="match status" value="1"/>
</dbReference>
<dbReference type="Gene3D" id="3.30.565.10">
    <property type="entry name" value="Histidine kinase-like ATPase, C-terminal domain"/>
    <property type="match status" value="1"/>
</dbReference>
<proteinExistence type="predicted"/>
<feature type="coiled-coil region" evidence="3">
    <location>
        <begin position="124"/>
        <end position="161"/>
    </location>
</feature>
<dbReference type="CDD" id="cd17546">
    <property type="entry name" value="REC_hyHK_CKI1_RcsC-like"/>
    <property type="match status" value="1"/>
</dbReference>
<keyword evidence="6" id="KW-1185">Reference proteome</keyword>
<name>A0ABQ6BT08_9NEIS</name>
<protein>
    <submittedName>
        <fullName evidence="5">Fused response regulator/phosphatase</fullName>
    </submittedName>
</protein>
<dbReference type="EMBL" id="BSOZ01000029">
    <property type="protein sequence ID" value="GLS04926.1"/>
    <property type="molecule type" value="Genomic_DNA"/>
</dbReference>
<evidence type="ECO:0000259" key="4">
    <source>
        <dbReference type="PROSITE" id="PS50110"/>
    </source>
</evidence>